<comment type="caution">
    <text evidence="1">The sequence shown here is derived from an EMBL/GenBank/DDBJ whole genome shotgun (WGS) entry which is preliminary data.</text>
</comment>
<sequence>MKGFVRTLFDSRFPGKESGNEAGGSQWMDVKPVAMDMDKGIGFLNEILYKIAY</sequence>
<evidence type="ECO:0000313" key="2">
    <source>
        <dbReference type="Proteomes" id="UP001238973"/>
    </source>
</evidence>
<dbReference type="RefSeq" id="WP_252268790.1">
    <property type="nucleotide sequence ID" value="NZ_CP085395.1"/>
</dbReference>
<dbReference type="AlphaFoldDB" id="A0AAJ1VD26"/>
<gene>
    <name evidence="1" type="ORF">QUF85_06405</name>
</gene>
<name>A0AAJ1VD26_9BACI</name>
<dbReference type="EMBL" id="JAUCFI010000003">
    <property type="protein sequence ID" value="MDM5282928.1"/>
    <property type="molecule type" value="Genomic_DNA"/>
</dbReference>
<reference evidence="1" key="1">
    <citation type="submission" date="2023-06" db="EMBL/GenBank/DDBJ databases">
        <title>Comparative genomics of Bacillaceae isolates and their secondary metabolite potential.</title>
        <authorList>
            <person name="Song L."/>
            <person name="Nielsen L.J."/>
            <person name="Mohite O."/>
            <person name="Xu X."/>
            <person name="Weber T."/>
            <person name="Kovacs A.T."/>
        </authorList>
    </citation>
    <scope>NUCLEOTIDE SEQUENCE</scope>
    <source>
        <strain evidence="1">G1S1</strain>
    </source>
</reference>
<proteinExistence type="predicted"/>
<protein>
    <submittedName>
        <fullName evidence="1">Uncharacterized protein</fullName>
    </submittedName>
</protein>
<evidence type="ECO:0000313" key="1">
    <source>
        <dbReference type="EMBL" id="MDM5282928.1"/>
    </source>
</evidence>
<organism evidence="1 2">
    <name type="scientific">Peribacillus frigoritolerans</name>
    <dbReference type="NCBI Taxonomy" id="450367"/>
    <lineage>
        <taxon>Bacteria</taxon>
        <taxon>Bacillati</taxon>
        <taxon>Bacillota</taxon>
        <taxon>Bacilli</taxon>
        <taxon>Bacillales</taxon>
        <taxon>Bacillaceae</taxon>
        <taxon>Peribacillus</taxon>
    </lineage>
</organism>
<dbReference type="Proteomes" id="UP001238973">
    <property type="component" value="Unassembled WGS sequence"/>
</dbReference>
<accession>A0AAJ1VD26</accession>